<dbReference type="Pfam" id="PF12464">
    <property type="entry name" value="Mac"/>
    <property type="match status" value="1"/>
</dbReference>
<dbReference type="STRING" id="754436.JCM19237_2235"/>
<dbReference type="AlphaFoldDB" id="A0A090QQI9"/>
<evidence type="ECO:0000256" key="1">
    <source>
        <dbReference type="ARBA" id="ARBA00007274"/>
    </source>
</evidence>
<dbReference type="GO" id="GO:0008925">
    <property type="term" value="F:maltose O-acetyltransferase activity"/>
    <property type="evidence" value="ECO:0007669"/>
    <property type="project" value="UniProtKB-EC"/>
</dbReference>
<dbReference type="EMBL" id="BBMN01000003">
    <property type="protein sequence ID" value="GAL04084.1"/>
    <property type="molecule type" value="Genomic_DNA"/>
</dbReference>
<name>A0A090QQI9_9GAMM</name>
<sequence length="68" mass="7848">MLAGELYETWDAELTNDRQQAKKLCFALNQTCPTEKPARQVILNQLLRQETDAWVESPFNCDFGITSR</sequence>
<evidence type="ECO:0000256" key="2">
    <source>
        <dbReference type="ARBA" id="ARBA00022679"/>
    </source>
</evidence>
<evidence type="ECO:0000313" key="4">
    <source>
        <dbReference type="EMBL" id="GAL04084.1"/>
    </source>
</evidence>
<dbReference type="InterPro" id="IPR024688">
    <property type="entry name" value="Mac_dom"/>
</dbReference>
<dbReference type="SMART" id="SM01266">
    <property type="entry name" value="Mac"/>
    <property type="match status" value="1"/>
</dbReference>
<dbReference type="EC" id="2.3.1.79" evidence="4"/>
<accession>A0A090QQI9</accession>
<keyword evidence="4" id="KW-0012">Acyltransferase</keyword>
<evidence type="ECO:0000259" key="3">
    <source>
        <dbReference type="SMART" id="SM01266"/>
    </source>
</evidence>
<dbReference type="Gene3D" id="2.160.10.10">
    <property type="entry name" value="Hexapeptide repeat proteins"/>
    <property type="match status" value="1"/>
</dbReference>
<keyword evidence="2 4" id="KW-0808">Transferase</keyword>
<organism evidence="4 5">
    <name type="scientific">Photobacterium aphoticum</name>
    <dbReference type="NCBI Taxonomy" id="754436"/>
    <lineage>
        <taxon>Bacteria</taxon>
        <taxon>Pseudomonadati</taxon>
        <taxon>Pseudomonadota</taxon>
        <taxon>Gammaproteobacteria</taxon>
        <taxon>Vibrionales</taxon>
        <taxon>Vibrionaceae</taxon>
        <taxon>Photobacterium</taxon>
    </lineage>
</organism>
<comment type="caution">
    <text evidence="4">The sequence shown here is derived from an EMBL/GenBank/DDBJ whole genome shotgun (WGS) entry which is preliminary data.</text>
</comment>
<reference evidence="4 5" key="1">
    <citation type="journal article" date="2014" name="Genome Announc.">
        <title>Draft Genome Sequences of Two Vibrionaceae Species, Vibrio ponticus C121 and Photobacterium aphoticum C119, Isolated as Coral Reef Microbiota.</title>
        <authorList>
            <person name="Al-saari N."/>
            <person name="Meirelles P.M."/>
            <person name="Mino S."/>
            <person name="Suda W."/>
            <person name="Oshima K."/>
            <person name="Hattori M."/>
            <person name="Ohkuma M."/>
            <person name="Thompson F.L."/>
            <person name="Gomez-Gil B."/>
            <person name="Sawabe T."/>
            <person name="Sawabe T."/>
        </authorList>
    </citation>
    <scope>NUCLEOTIDE SEQUENCE [LARGE SCALE GENOMIC DNA]</scope>
    <source>
        <strain evidence="4 5">JCM 19237</strain>
    </source>
</reference>
<dbReference type="eggNOG" id="COG0110">
    <property type="taxonomic scope" value="Bacteria"/>
</dbReference>
<proteinExistence type="inferred from homology"/>
<comment type="similarity">
    <text evidence="1">Belongs to the transferase hexapeptide repeat family.</text>
</comment>
<evidence type="ECO:0000313" key="5">
    <source>
        <dbReference type="Proteomes" id="UP000029227"/>
    </source>
</evidence>
<gene>
    <name evidence="4" type="ORF">JCM19237_2235</name>
</gene>
<feature type="domain" description="Maltose/galactoside acetyltransferase" evidence="3">
    <location>
        <begin position="1"/>
        <end position="52"/>
    </location>
</feature>
<dbReference type="Proteomes" id="UP000029227">
    <property type="component" value="Unassembled WGS sequence"/>
</dbReference>
<protein>
    <submittedName>
        <fullName evidence="4">Maltose O-acetyltransferase</fullName>
        <ecNumber evidence="4">2.3.1.79</ecNumber>
    </submittedName>
</protein>